<dbReference type="InterPro" id="IPR036691">
    <property type="entry name" value="Endo/exonu/phosph_ase_sf"/>
</dbReference>
<dbReference type="EMBL" id="KK107567">
    <property type="protein sequence ID" value="EZA48867.1"/>
    <property type="molecule type" value="Genomic_DNA"/>
</dbReference>
<accession>A0A026VYM1</accession>
<feature type="region of interest" description="Disordered" evidence="1">
    <location>
        <begin position="136"/>
        <end position="157"/>
    </location>
</feature>
<evidence type="ECO:0000313" key="4">
    <source>
        <dbReference type="Proteomes" id="UP000053097"/>
    </source>
</evidence>
<reference evidence="3 4" key="1">
    <citation type="journal article" date="2014" name="Curr. Biol.">
        <title>The genome of the clonal raider ant Cerapachys biroi.</title>
        <authorList>
            <person name="Oxley P.R."/>
            <person name="Ji L."/>
            <person name="Fetter-Pruneda I."/>
            <person name="McKenzie S.K."/>
            <person name="Li C."/>
            <person name="Hu H."/>
            <person name="Zhang G."/>
            <person name="Kronauer D.J."/>
        </authorList>
    </citation>
    <scope>NUCLEOTIDE SEQUENCE [LARGE SCALE GENOMIC DNA]</scope>
</reference>
<dbReference type="AlphaFoldDB" id="A0A026VYM1"/>
<dbReference type="SUPFAM" id="SSF56219">
    <property type="entry name" value="DNase I-like"/>
    <property type="match status" value="1"/>
</dbReference>
<gene>
    <name evidence="3" type="ORF">X777_13137</name>
</gene>
<protein>
    <recommendedName>
        <fullName evidence="2">Endonuclease/exonuclease/phosphatase domain-containing protein</fullName>
    </recommendedName>
</protein>
<proteinExistence type="predicted"/>
<name>A0A026VYM1_OOCBI</name>
<dbReference type="OMA" id="YMNASAT"/>
<dbReference type="InterPro" id="IPR005135">
    <property type="entry name" value="Endo/exonuclease/phosphatase"/>
</dbReference>
<keyword evidence="4" id="KW-1185">Reference proteome</keyword>
<dbReference type="GO" id="GO:0003824">
    <property type="term" value="F:catalytic activity"/>
    <property type="evidence" value="ECO:0007669"/>
    <property type="project" value="InterPro"/>
</dbReference>
<sequence>MGRHLLDALDTADLYWINNDQPTYFSRFYNTQSNIDLTIVNPRLLSACTWEVGEDPWGSDHFPISISISGQVTASNRFCASYRLHSVKTDWKEVSRLLEEATPLCLGLVYNADLDIQTKYSSFFALISDCVTSATPNRNTKKGSKPRNNVDQNHKGRKSTAWWNPECEEMVGFRKAAFRKFKSVPSYENFIHLRQIEAKTKVTLRKHKREYFQKFCESLIM</sequence>
<evidence type="ECO:0000259" key="2">
    <source>
        <dbReference type="Pfam" id="PF14529"/>
    </source>
</evidence>
<dbReference type="Gene3D" id="3.60.10.10">
    <property type="entry name" value="Endonuclease/exonuclease/phosphatase"/>
    <property type="match status" value="1"/>
</dbReference>
<feature type="domain" description="Endonuclease/exonuclease/phosphatase" evidence="2">
    <location>
        <begin position="2"/>
        <end position="64"/>
    </location>
</feature>
<organism evidence="3 4">
    <name type="scientific">Ooceraea biroi</name>
    <name type="common">Clonal raider ant</name>
    <name type="synonym">Cerapachys biroi</name>
    <dbReference type="NCBI Taxonomy" id="2015173"/>
    <lineage>
        <taxon>Eukaryota</taxon>
        <taxon>Metazoa</taxon>
        <taxon>Ecdysozoa</taxon>
        <taxon>Arthropoda</taxon>
        <taxon>Hexapoda</taxon>
        <taxon>Insecta</taxon>
        <taxon>Pterygota</taxon>
        <taxon>Neoptera</taxon>
        <taxon>Endopterygota</taxon>
        <taxon>Hymenoptera</taxon>
        <taxon>Apocrita</taxon>
        <taxon>Aculeata</taxon>
        <taxon>Formicoidea</taxon>
        <taxon>Formicidae</taxon>
        <taxon>Dorylinae</taxon>
        <taxon>Ooceraea</taxon>
    </lineage>
</organism>
<evidence type="ECO:0000256" key="1">
    <source>
        <dbReference type="SAM" id="MobiDB-lite"/>
    </source>
</evidence>
<dbReference type="OrthoDB" id="6764815at2759"/>
<evidence type="ECO:0000313" key="3">
    <source>
        <dbReference type="EMBL" id="EZA48867.1"/>
    </source>
</evidence>
<dbReference type="Pfam" id="PF14529">
    <property type="entry name" value="Exo_endo_phos_2"/>
    <property type="match status" value="1"/>
</dbReference>
<dbReference type="Proteomes" id="UP000053097">
    <property type="component" value="Unassembled WGS sequence"/>
</dbReference>